<protein>
    <recommendedName>
        <fullName evidence="4">Transposase</fullName>
    </recommendedName>
</protein>
<sequence>MVVVGCRKSPPGGSGLGGDPVRCRVRGRRADIASARTGHAPVGQHAVGLHIPHPVTGRPSESVWSTDLKKHIVRGSRRDGVRAEVVAPGPGPRRRSPGFALRSIILRTTVRTKTESSPCATPVPSLPQCPE</sequence>
<evidence type="ECO:0008006" key="4">
    <source>
        <dbReference type="Google" id="ProtNLM"/>
    </source>
</evidence>
<feature type="region of interest" description="Disordered" evidence="1">
    <location>
        <begin position="1"/>
        <end position="20"/>
    </location>
</feature>
<evidence type="ECO:0000256" key="1">
    <source>
        <dbReference type="SAM" id="MobiDB-lite"/>
    </source>
</evidence>
<evidence type="ECO:0000313" key="2">
    <source>
        <dbReference type="EMBL" id="GAA2043512.1"/>
    </source>
</evidence>
<evidence type="ECO:0000313" key="3">
    <source>
        <dbReference type="Proteomes" id="UP001500751"/>
    </source>
</evidence>
<organism evidence="2 3">
    <name type="scientific">Catenulispora yoronensis</name>
    <dbReference type="NCBI Taxonomy" id="450799"/>
    <lineage>
        <taxon>Bacteria</taxon>
        <taxon>Bacillati</taxon>
        <taxon>Actinomycetota</taxon>
        <taxon>Actinomycetes</taxon>
        <taxon>Catenulisporales</taxon>
        <taxon>Catenulisporaceae</taxon>
        <taxon>Catenulispora</taxon>
    </lineage>
</organism>
<name>A0ABN2UU12_9ACTN</name>
<reference evidence="2 3" key="1">
    <citation type="journal article" date="2019" name="Int. J. Syst. Evol. Microbiol.">
        <title>The Global Catalogue of Microorganisms (GCM) 10K type strain sequencing project: providing services to taxonomists for standard genome sequencing and annotation.</title>
        <authorList>
            <consortium name="The Broad Institute Genomics Platform"/>
            <consortium name="The Broad Institute Genome Sequencing Center for Infectious Disease"/>
            <person name="Wu L."/>
            <person name="Ma J."/>
        </authorList>
    </citation>
    <scope>NUCLEOTIDE SEQUENCE [LARGE SCALE GENOMIC DNA]</scope>
    <source>
        <strain evidence="2 3">JCM 16014</strain>
    </source>
</reference>
<keyword evidence="3" id="KW-1185">Reference proteome</keyword>
<comment type="caution">
    <text evidence="2">The sequence shown here is derived from an EMBL/GenBank/DDBJ whole genome shotgun (WGS) entry which is preliminary data.</text>
</comment>
<dbReference type="EMBL" id="BAAAQN010000035">
    <property type="protein sequence ID" value="GAA2043512.1"/>
    <property type="molecule type" value="Genomic_DNA"/>
</dbReference>
<feature type="region of interest" description="Disordered" evidence="1">
    <location>
        <begin position="111"/>
        <end position="131"/>
    </location>
</feature>
<gene>
    <name evidence="2" type="ORF">GCM10009839_53430</name>
</gene>
<accession>A0ABN2UU12</accession>
<proteinExistence type="predicted"/>
<dbReference type="Proteomes" id="UP001500751">
    <property type="component" value="Unassembled WGS sequence"/>
</dbReference>